<evidence type="ECO:0000313" key="9">
    <source>
        <dbReference type="Proteomes" id="UP000429523"/>
    </source>
</evidence>
<keyword evidence="10" id="KW-1185">Reference proteome</keyword>
<dbReference type="EMBL" id="QXFX01007902">
    <property type="protein sequence ID" value="KAE9056265.1"/>
    <property type="molecule type" value="Genomic_DNA"/>
</dbReference>
<evidence type="ECO:0000313" key="12">
    <source>
        <dbReference type="Proteomes" id="UP000440367"/>
    </source>
</evidence>
<dbReference type="OrthoDB" id="109575at2759"/>
<dbReference type="EMBL" id="QXFY01007907">
    <property type="protein sequence ID" value="KAE9265146.1"/>
    <property type="molecule type" value="Genomic_DNA"/>
</dbReference>
<reference evidence="9 10" key="1">
    <citation type="submission" date="2018-08" db="EMBL/GenBank/DDBJ databases">
        <title>Genomic investigation of the strawberry pathogen Phytophthora fragariae indicates pathogenicity is determined by transcriptional variation in three key races.</title>
        <authorList>
            <person name="Adams T.M."/>
            <person name="Armitage A.D."/>
            <person name="Sobczyk M.K."/>
            <person name="Bates H.J."/>
            <person name="Dunwell J.M."/>
            <person name="Nellist C.F."/>
            <person name="Harrison R.J."/>
        </authorList>
    </citation>
    <scope>NUCLEOTIDE SEQUENCE [LARGE SCALE GENOMIC DNA]</scope>
    <source>
        <strain evidence="7 11">A4</strain>
        <strain evidence="6 12">BC-1</strain>
        <strain evidence="5 10">NOV-27</strain>
        <strain evidence="4 13">NOV-5</strain>
        <strain evidence="3 14">NOV-71</strain>
        <strain evidence="8 15">NOV-77</strain>
        <strain evidence="1 9">NOV-9</strain>
        <strain evidence="2 16">ONT-3</strain>
    </source>
</reference>
<sequence length="305" mass="32451">MMEVSTLWTPFQDTTGAAQTLALTIHLEVTNVGTATTYTLSFAGETVLDTGTTNPTNIPWATIDNDLKTALESLDSVDGVSVASVLSTGTVVHTISFWGTYPMKKLPLLVVTPDPTSTNLKAYVRGNDAVAVTKQDNLILENSQAYAFRVFAENSKGFSDSVSIFQAQTSTSSVVPTPPTGVSLGEFHGDTWLSINYWAPLYSGGAEVSMYRIEWDSSPNFDSSSIGYGVASIQKKFEVQQVTTVYRSSVGAGGTFTLSWGGHTTSPLPFDCTAADMVKALAIITDTTDVPVDPVKPRSSPMGGS</sequence>
<dbReference type="EMBL" id="QXGE01008066">
    <property type="protein sequence ID" value="KAE9262457.1"/>
    <property type="molecule type" value="Genomic_DNA"/>
</dbReference>
<evidence type="ECO:0000313" key="5">
    <source>
        <dbReference type="EMBL" id="KAE9159038.1"/>
    </source>
</evidence>
<dbReference type="Proteomes" id="UP000440732">
    <property type="component" value="Unassembled WGS sequence"/>
</dbReference>
<dbReference type="Proteomes" id="UP000488956">
    <property type="component" value="Unassembled WGS sequence"/>
</dbReference>
<evidence type="ECO:0000313" key="15">
    <source>
        <dbReference type="Proteomes" id="UP000486351"/>
    </source>
</evidence>
<gene>
    <name evidence="7" type="ORF">PF001_g32047</name>
    <name evidence="6" type="ORF">PF002_g32297</name>
    <name evidence="5" type="ORF">PF005_g32194</name>
    <name evidence="4" type="ORF">PF006_g32097</name>
    <name evidence="3" type="ORF">PF007_g31774</name>
    <name evidence="8" type="ORF">PF008_g31935</name>
    <name evidence="1" type="ORF">PF009_g32188</name>
    <name evidence="2" type="ORF">PF010_g31829</name>
</gene>
<name>A0A6A3DG05_9STRA</name>
<dbReference type="EMBL" id="QXGD01007016">
    <property type="protein sequence ID" value="KAE9161739.1"/>
    <property type="molecule type" value="Genomic_DNA"/>
</dbReference>
<accession>A0A6A3DG05</accession>
<dbReference type="Proteomes" id="UP000441208">
    <property type="component" value="Unassembled WGS sequence"/>
</dbReference>
<dbReference type="Proteomes" id="UP000433483">
    <property type="component" value="Unassembled WGS sequence"/>
</dbReference>
<dbReference type="EMBL" id="QXGA01008166">
    <property type="protein sequence ID" value="KAE9058620.1"/>
    <property type="molecule type" value="Genomic_DNA"/>
</dbReference>
<evidence type="ECO:0000313" key="3">
    <source>
        <dbReference type="EMBL" id="KAE9057061.1"/>
    </source>
</evidence>
<proteinExistence type="predicted"/>
<evidence type="ECO:0000313" key="10">
    <source>
        <dbReference type="Proteomes" id="UP000433483"/>
    </source>
</evidence>
<dbReference type="Proteomes" id="UP000429523">
    <property type="component" value="Unassembled WGS sequence"/>
</dbReference>
<comment type="caution">
    <text evidence="1">The sequence shown here is derived from an EMBL/GenBank/DDBJ whole genome shotgun (WGS) entry which is preliminary data.</text>
</comment>
<dbReference type="Proteomes" id="UP000486351">
    <property type="component" value="Unassembled WGS sequence"/>
</dbReference>
<evidence type="ECO:0008006" key="17">
    <source>
        <dbReference type="Google" id="ProtNLM"/>
    </source>
</evidence>
<evidence type="ECO:0000313" key="11">
    <source>
        <dbReference type="Proteomes" id="UP000437068"/>
    </source>
</evidence>
<dbReference type="Proteomes" id="UP000437068">
    <property type="component" value="Unassembled WGS sequence"/>
</dbReference>
<dbReference type="InterPro" id="IPR036116">
    <property type="entry name" value="FN3_sf"/>
</dbReference>
<evidence type="ECO:0000313" key="2">
    <source>
        <dbReference type="EMBL" id="KAE9056265.1"/>
    </source>
</evidence>
<evidence type="ECO:0000313" key="7">
    <source>
        <dbReference type="EMBL" id="KAE9262457.1"/>
    </source>
</evidence>
<evidence type="ECO:0000313" key="6">
    <source>
        <dbReference type="EMBL" id="KAE9161739.1"/>
    </source>
</evidence>
<dbReference type="EMBL" id="QXGB01007517">
    <property type="protein sequence ID" value="KAE9159038.1"/>
    <property type="molecule type" value="Genomic_DNA"/>
</dbReference>
<protein>
    <recommendedName>
        <fullName evidence="17">Fibronectin type-III domain-containing protein</fullName>
    </recommendedName>
</protein>
<dbReference type="Proteomes" id="UP000440367">
    <property type="component" value="Unassembled WGS sequence"/>
</dbReference>
<organism evidence="1 9">
    <name type="scientific">Phytophthora fragariae</name>
    <dbReference type="NCBI Taxonomy" id="53985"/>
    <lineage>
        <taxon>Eukaryota</taxon>
        <taxon>Sar</taxon>
        <taxon>Stramenopiles</taxon>
        <taxon>Oomycota</taxon>
        <taxon>Peronosporomycetes</taxon>
        <taxon>Peronosporales</taxon>
        <taxon>Peronosporaceae</taxon>
        <taxon>Phytophthora</taxon>
    </lineage>
</organism>
<evidence type="ECO:0000313" key="1">
    <source>
        <dbReference type="EMBL" id="KAE8917490.1"/>
    </source>
</evidence>
<evidence type="ECO:0000313" key="4">
    <source>
        <dbReference type="EMBL" id="KAE9058620.1"/>
    </source>
</evidence>
<evidence type="ECO:0000313" key="13">
    <source>
        <dbReference type="Proteomes" id="UP000440732"/>
    </source>
</evidence>
<dbReference type="SUPFAM" id="SSF49265">
    <property type="entry name" value="Fibronectin type III"/>
    <property type="match status" value="1"/>
</dbReference>
<evidence type="ECO:0000313" key="14">
    <source>
        <dbReference type="Proteomes" id="UP000441208"/>
    </source>
</evidence>
<dbReference type="EMBL" id="QXGF01007143">
    <property type="protein sequence ID" value="KAE8917490.1"/>
    <property type="molecule type" value="Genomic_DNA"/>
</dbReference>
<evidence type="ECO:0000313" key="16">
    <source>
        <dbReference type="Proteomes" id="UP000488956"/>
    </source>
</evidence>
<evidence type="ECO:0000313" key="8">
    <source>
        <dbReference type="EMBL" id="KAE9265146.1"/>
    </source>
</evidence>
<dbReference type="EMBL" id="QXFZ01007379">
    <property type="protein sequence ID" value="KAE9057061.1"/>
    <property type="molecule type" value="Genomic_DNA"/>
</dbReference>
<dbReference type="AlphaFoldDB" id="A0A6A3DG05"/>